<reference evidence="1" key="1">
    <citation type="submission" date="2007-07" db="EMBL/GenBank/DDBJ databases">
        <title>PCAP assembly of the Caenorhabditis remanei genome.</title>
        <authorList>
            <consortium name="The Caenorhabditis remanei Sequencing Consortium"/>
            <person name="Wilson R.K."/>
        </authorList>
    </citation>
    <scope>NUCLEOTIDE SEQUENCE [LARGE SCALE GENOMIC DNA]</scope>
    <source>
        <strain evidence="1">PB4641</strain>
    </source>
</reference>
<protein>
    <recommendedName>
        <fullName evidence="3">DUF38 domain-containing protein</fullName>
    </recommendedName>
</protein>
<dbReference type="Proteomes" id="UP000008281">
    <property type="component" value="Unassembled WGS sequence"/>
</dbReference>
<dbReference type="AlphaFoldDB" id="E3N265"/>
<keyword evidence="2" id="KW-1185">Reference proteome</keyword>
<dbReference type="PANTHER" id="PTHR31379">
    <property type="entry name" value="F-BOX C PROTEIN-RELATED-RELATED"/>
    <property type="match status" value="1"/>
</dbReference>
<dbReference type="HOGENOM" id="CLU_042576_3_2_1"/>
<dbReference type="PANTHER" id="PTHR31379:SF1">
    <property type="entry name" value="F-BOX C PROTEIN-RELATED"/>
    <property type="match status" value="1"/>
</dbReference>
<evidence type="ECO:0000313" key="2">
    <source>
        <dbReference type="Proteomes" id="UP000008281"/>
    </source>
</evidence>
<sequence length="228" mass="26249">MNRKTFSRQRAESQGDNMKKLINFFICGRSKIHVDKLNWFCSLPPEVLPVDLKFRVNSLEAGSDFETAILFIDPQSFPLKTVVTIPDVSTIFDNQVVQFAETLILYLIDRTVTVEDLKKLNNKTVVFKYCTSSRVMVSLIKHHIETKKDIRTTFVSPTCNKRFISGMLRKFEKAFGEYKTDLDGVNERFLPGSSRFSIPINDKCRINVYATDESKKGFNIFVKPVLEL</sequence>
<accession>E3N265</accession>
<evidence type="ECO:0000313" key="1">
    <source>
        <dbReference type="EMBL" id="EFO84023.1"/>
    </source>
</evidence>
<name>E3N265_CAERE</name>
<evidence type="ECO:0008006" key="3">
    <source>
        <dbReference type="Google" id="ProtNLM"/>
    </source>
</evidence>
<dbReference type="InterPro" id="IPR021942">
    <property type="entry name" value="DUF3557"/>
</dbReference>
<organism evidence="2">
    <name type="scientific">Caenorhabditis remanei</name>
    <name type="common">Caenorhabditis vulgaris</name>
    <dbReference type="NCBI Taxonomy" id="31234"/>
    <lineage>
        <taxon>Eukaryota</taxon>
        <taxon>Metazoa</taxon>
        <taxon>Ecdysozoa</taxon>
        <taxon>Nematoda</taxon>
        <taxon>Chromadorea</taxon>
        <taxon>Rhabditida</taxon>
        <taxon>Rhabditina</taxon>
        <taxon>Rhabditomorpha</taxon>
        <taxon>Rhabditoidea</taxon>
        <taxon>Rhabditidae</taxon>
        <taxon>Peloderinae</taxon>
        <taxon>Caenorhabditis</taxon>
    </lineage>
</organism>
<proteinExistence type="predicted"/>
<dbReference type="Pfam" id="PF12078">
    <property type="entry name" value="DUF3557"/>
    <property type="match status" value="1"/>
</dbReference>
<dbReference type="EMBL" id="DS268511">
    <property type="protein sequence ID" value="EFO84023.1"/>
    <property type="molecule type" value="Genomic_DNA"/>
</dbReference>
<gene>
    <name evidence="1" type="ORF">CRE_17401</name>
</gene>
<dbReference type="InParanoid" id="E3N265"/>